<protein>
    <submittedName>
        <fullName evidence="3">NAD-dependent epimerase/dehydratase family protein</fullName>
    </submittedName>
</protein>
<dbReference type="EMBL" id="VWOJ01000001">
    <property type="protein sequence ID" value="KAA5805064.1"/>
    <property type="molecule type" value="Genomic_DNA"/>
</dbReference>
<reference evidence="3 4" key="1">
    <citation type="submission" date="2019-09" db="EMBL/GenBank/DDBJ databases">
        <authorList>
            <person name="Kevbrin V."/>
            <person name="Grouzdev D.S."/>
        </authorList>
    </citation>
    <scope>NUCLEOTIDE SEQUENCE [LARGE SCALE GENOMIC DNA]</scope>
    <source>
        <strain evidence="3 4">G-192</strain>
    </source>
</reference>
<gene>
    <name evidence="3" type="ORF">F1654_03465</name>
</gene>
<dbReference type="AlphaFoldDB" id="A0A5M6ZNA1"/>
<dbReference type="SUPFAM" id="SSF51735">
    <property type="entry name" value="NAD(P)-binding Rossmann-fold domains"/>
    <property type="match status" value="1"/>
</dbReference>
<keyword evidence="4" id="KW-1185">Reference proteome</keyword>
<accession>A0A5M6ZNA1</accession>
<comment type="caution">
    <text evidence="3">The sequence shown here is derived from an EMBL/GenBank/DDBJ whole genome shotgun (WGS) entry which is preliminary data.</text>
</comment>
<dbReference type="Gene3D" id="3.40.50.720">
    <property type="entry name" value="NAD(P)-binding Rossmann-like Domain"/>
    <property type="match status" value="1"/>
</dbReference>
<evidence type="ECO:0000313" key="3">
    <source>
        <dbReference type="EMBL" id="KAA5805064.1"/>
    </source>
</evidence>
<evidence type="ECO:0000256" key="1">
    <source>
        <dbReference type="ARBA" id="ARBA00023027"/>
    </source>
</evidence>
<dbReference type="Proteomes" id="UP000325122">
    <property type="component" value="Unassembled WGS sequence"/>
</dbReference>
<dbReference type="PRINTS" id="PR01713">
    <property type="entry name" value="NUCEPIMERASE"/>
</dbReference>
<organism evidence="3 4">
    <name type="scientific">Alkalicaulis satelles</name>
    <dbReference type="NCBI Taxonomy" id="2609175"/>
    <lineage>
        <taxon>Bacteria</taxon>
        <taxon>Pseudomonadati</taxon>
        <taxon>Pseudomonadota</taxon>
        <taxon>Alphaproteobacteria</taxon>
        <taxon>Maricaulales</taxon>
        <taxon>Maricaulaceae</taxon>
        <taxon>Alkalicaulis</taxon>
    </lineage>
</organism>
<evidence type="ECO:0000313" key="4">
    <source>
        <dbReference type="Proteomes" id="UP000325122"/>
    </source>
</evidence>
<keyword evidence="1" id="KW-0520">NAD</keyword>
<proteinExistence type="predicted"/>
<feature type="domain" description="NAD-dependent epimerase/dehydratase" evidence="2">
    <location>
        <begin position="3"/>
        <end position="232"/>
    </location>
</feature>
<evidence type="ECO:0000259" key="2">
    <source>
        <dbReference type="Pfam" id="PF01370"/>
    </source>
</evidence>
<name>A0A5M6ZNA1_9PROT</name>
<dbReference type="RefSeq" id="WP_150022095.1">
    <property type="nucleotide sequence ID" value="NZ_VWOJ01000001.1"/>
</dbReference>
<dbReference type="InterPro" id="IPR001509">
    <property type="entry name" value="Epimerase_deHydtase"/>
</dbReference>
<dbReference type="Pfam" id="PF01370">
    <property type="entry name" value="Epimerase"/>
    <property type="match status" value="1"/>
</dbReference>
<dbReference type="InterPro" id="IPR036291">
    <property type="entry name" value="NAD(P)-bd_dom_sf"/>
</dbReference>
<dbReference type="PANTHER" id="PTHR43574">
    <property type="entry name" value="EPIMERASE-RELATED"/>
    <property type="match status" value="1"/>
</dbReference>
<sequence>MRILVTGAAGFIGAHVSHALLDEGCAVTGLDNLNAYYDPALKRARVEFLKARKGFDFAERDLADETALDGLGAFDVIVHLAAQAGVRYSLEAPFAYLDSNLKGQLTVLEHVRHASTRPFLVYASSSSVYGDTTPAPFAEDARADSPVSLYAATKRGAEMISQSYASLYGIEQVGLRFFTVYGAWGRPDMAYYAFAEAMLDNKPIQVFNHGDLMRDFTWIDDIVAGVTAIALGGPKGGQAAGRTHRLYNIGNNRPERLMDFIATLENAFGLEAEKIMTGMAPGDVHMTAANIDAIRADYGFEPTTSIAEGLPRFARWLKDWRAGQAADWRY</sequence>